<sequence length="377" mass="39753">MRLFIILAAGSLITMVGGVASPVLPEVITVLDFDRALAGNLVSIHALTIALFSPILGFVADKMGPLRVLVPSLVLYSIFGVAGAFLSDFWLLLASRALLGATAGGIAAGSLGVLGKLYDQERRAQIIAYATAALTIAGIVFPLLGGTVGSLHWRYAFALYSIAFPLAIMAVLAFPEIKNRRKPNTTNISSELKRVLLTARVLELLILVALTAAIMYSVVIYAPMYLKEELQLGTVANGVLLATRALTAGLTSALGAKKLAKRYSIQGAIALGFGLMALTLFTIPLLDYYLLLLVSASIFGMGFGLVLPNLYSSLSNASPQEIRSSILAIGIGTSFFGQFLSPVLLGPMLNHGGFTGVFNTASVMALLAGGFLLRRMP</sequence>
<dbReference type="OrthoDB" id="9793283at2"/>
<feature type="transmembrane region" description="Helical" evidence="6">
    <location>
        <begin position="66"/>
        <end position="87"/>
    </location>
</feature>
<keyword evidence="4 6" id="KW-1133">Transmembrane helix</keyword>
<dbReference type="InterPro" id="IPR011701">
    <property type="entry name" value="MFS"/>
</dbReference>
<dbReference type="InterPro" id="IPR050189">
    <property type="entry name" value="MFS_Efflux_Transporters"/>
</dbReference>
<dbReference type="Pfam" id="PF07690">
    <property type="entry name" value="MFS_1"/>
    <property type="match status" value="1"/>
</dbReference>
<feature type="transmembrane region" description="Helical" evidence="6">
    <location>
        <begin position="263"/>
        <end position="283"/>
    </location>
</feature>
<evidence type="ECO:0000256" key="4">
    <source>
        <dbReference type="ARBA" id="ARBA00022989"/>
    </source>
</evidence>
<evidence type="ECO:0000256" key="6">
    <source>
        <dbReference type="SAM" id="Phobius"/>
    </source>
</evidence>
<evidence type="ECO:0000256" key="5">
    <source>
        <dbReference type="ARBA" id="ARBA00023136"/>
    </source>
</evidence>
<dbReference type="SUPFAM" id="SSF103473">
    <property type="entry name" value="MFS general substrate transporter"/>
    <property type="match status" value="1"/>
</dbReference>
<gene>
    <name evidence="8" type="ORF">FRE64_13985</name>
</gene>
<evidence type="ECO:0000259" key="7">
    <source>
        <dbReference type="PROSITE" id="PS50850"/>
    </source>
</evidence>
<feature type="transmembrane region" description="Helical" evidence="6">
    <location>
        <begin position="41"/>
        <end position="59"/>
    </location>
</feature>
<feature type="domain" description="Major facilitator superfamily (MFS) profile" evidence="7">
    <location>
        <begin position="1"/>
        <end position="377"/>
    </location>
</feature>
<reference evidence="8" key="1">
    <citation type="submission" date="2019-08" db="EMBL/GenBank/DDBJ databases">
        <title>Carotenoids and Carotenoid Binding Proteins in the Halophilic Cyanobacterium Euhalothece sp. ZM00.</title>
        <authorList>
            <person name="Cho S.M."/>
            <person name="Song J.Y."/>
            <person name="Park Y.-I."/>
        </authorList>
    </citation>
    <scope>NUCLEOTIDE SEQUENCE [LARGE SCALE GENOMIC DNA]</scope>
    <source>
        <strain evidence="8">Z-M001</strain>
    </source>
</reference>
<feature type="transmembrane region" description="Helical" evidence="6">
    <location>
        <begin position="195"/>
        <end position="222"/>
    </location>
</feature>
<dbReference type="Gene3D" id="1.20.1250.20">
    <property type="entry name" value="MFS general substrate transporter like domains"/>
    <property type="match status" value="1"/>
</dbReference>
<proteinExistence type="predicted"/>
<keyword evidence="2" id="KW-1003">Cell membrane</keyword>
<evidence type="ECO:0000256" key="1">
    <source>
        <dbReference type="ARBA" id="ARBA00004651"/>
    </source>
</evidence>
<dbReference type="Proteomes" id="UP000318453">
    <property type="component" value="Chromosome"/>
</dbReference>
<dbReference type="GO" id="GO:0005886">
    <property type="term" value="C:plasma membrane"/>
    <property type="evidence" value="ECO:0007669"/>
    <property type="project" value="UniProtKB-SubCell"/>
</dbReference>
<feature type="transmembrane region" description="Helical" evidence="6">
    <location>
        <begin position="234"/>
        <end position="256"/>
    </location>
</feature>
<comment type="subcellular location">
    <subcellularLocation>
        <location evidence="1">Cell membrane</location>
        <topology evidence="1">Multi-pass membrane protein</topology>
    </subcellularLocation>
</comment>
<accession>A0A5B8NR34</accession>
<name>A0A5B8NR34_9CHRO</name>
<keyword evidence="9" id="KW-1185">Reference proteome</keyword>
<dbReference type="PANTHER" id="PTHR43124:SF3">
    <property type="entry name" value="CHLORAMPHENICOL EFFLUX PUMP RV0191"/>
    <property type="match status" value="1"/>
</dbReference>
<dbReference type="EMBL" id="CP042326">
    <property type="protein sequence ID" value="QDZ41544.1"/>
    <property type="molecule type" value="Genomic_DNA"/>
</dbReference>
<keyword evidence="5 6" id="KW-0472">Membrane</keyword>
<feature type="transmembrane region" description="Helical" evidence="6">
    <location>
        <begin position="157"/>
        <end position="174"/>
    </location>
</feature>
<dbReference type="AlphaFoldDB" id="A0A5B8NR34"/>
<feature type="transmembrane region" description="Helical" evidence="6">
    <location>
        <begin position="289"/>
        <end position="310"/>
    </location>
</feature>
<feature type="transmembrane region" description="Helical" evidence="6">
    <location>
        <begin position="353"/>
        <end position="373"/>
    </location>
</feature>
<dbReference type="InterPro" id="IPR020846">
    <property type="entry name" value="MFS_dom"/>
</dbReference>
<feature type="transmembrane region" description="Helical" evidence="6">
    <location>
        <begin position="322"/>
        <end position="341"/>
    </location>
</feature>
<dbReference type="PANTHER" id="PTHR43124">
    <property type="entry name" value="PURINE EFFLUX PUMP PBUE"/>
    <property type="match status" value="1"/>
</dbReference>
<dbReference type="PROSITE" id="PS50850">
    <property type="entry name" value="MFS"/>
    <property type="match status" value="1"/>
</dbReference>
<organism evidence="8 9">
    <name type="scientific">Euhalothece natronophila Z-M001</name>
    <dbReference type="NCBI Taxonomy" id="522448"/>
    <lineage>
        <taxon>Bacteria</taxon>
        <taxon>Bacillati</taxon>
        <taxon>Cyanobacteriota</taxon>
        <taxon>Cyanophyceae</taxon>
        <taxon>Oscillatoriophycideae</taxon>
        <taxon>Chroococcales</taxon>
        <taxon>Halothecacae</taxon>
        <taxon>Halothece cluster</taxon>
        <taxon>Euhalothece</taxon>
    </lineage>
</organism>
<dbReference type="KEGG" id="enn:FRE64_13985"/>
<evidence type="ECO:0000256" key="3">
    <source>
        <dbReference type="ARBA" id="ARBA00022692"/>
    </source>
</evidence>
<dbReference type="InterPro" id="IPR036259">
    <property type="entry name" value="MFS_trans_sf"/>
</dbReference>
<dbReference type="GO" id="GO:0022857">
    <property type="term" value="F:transmembrane transporter activity"/>
    <property type="evidence" value="ECO:0007669"/>
    <property type="project" value="InterPro"/>
</dbReference>
<protein>
    <submittedName>
        <fullName evidence="8">MFS transporter</fullName>
    </submittedName>
</protein>
<feature type="transmembrane region" description="Helical" evidence="6">
    <location>
        <begin position="126"/>
        <end position="145"/>
    </location>
</feature>
<evidence type="ECO:0000313" key="9">
    <source>
        <dbReference type="Proteomes" id="UP000318453"/>
    </source>
</evidence>
<keyword evidence="3 6" id="KW-0812">Transmembrane</keyword>
<evidence type="ECO:0000313" key="8">
    <source>
        <dbReference type="EMBL" id="QDZ41544.1"/>
    </source>
</evidence>
<evidence type="ECO:0000256" key="2">
    <source>
        <dbReference type="ARBA" id="ARBA00022475"/>
    </source>
</evidence>
<dbReference type="CDD" id="cd17473">
    <property type="entry name" value="MFS_arabinose_efflux_permease_like"/>
    <property type="match status" value="1"/>
</dbReference>
<feature type="transmembrane region" description="Helical" evidence="6">
    <location>
        <begin position="93"/>
        <end position="114"/>
    </location>
</feature>